<evidence type="ECO:0000313" key="5">
    <source>
        <dbReference type="Proteomes" id="UP000198775"/>
    </source>
</evidence>
<keyword evidence="5" id="KW-1185">Reference proteome</keyword>
<dbReference type="InterPro" id="IPR029044">
    <property type="entry name" value="Nucleotide-diphossugar_trans"/>
</dbReference>
<dbReference type="Proteomes" id="UP000198775">
    <property type="component" value="Unassembled WGS sequence"/>
</dbReference>
<proteinExistence type="predicted"/>
<gene>
    <name evidence="4" type="ORF">SAMN05216388_10402</name>
</gene>
<dbReference type="Gene3D" id="3.90.550.10">
    <property type="entry name" value="Spore Coat Polysaccharide Biosynthesis Protein SpsA, Chain A"/>
    <property type="match status" value="1"/>
</dbReference>
<feature type="domain" description="Glycosyltransferase 2-like" evidence="3">
    <location>
        <begin position="45"/>
        <end position="167"/>
    </location>
</feature>
<dbReference type="Pfam" id="PF00535">
    <property type="entry name" value="Glycos_transf_2"/>
    <property type="match status" value="1"/>
</dbReference>
<dbReference type="SUPFAM" id="SSF53448">
    <property type="entry name" value="Nucleotide-diphospho-sugar transferases"/>
    <property type="match status" value="1"/>
</dbReference>
<dbReference type="RefSeq" id="WP_092664128.1">
    <property type="nucleotide sequence ID" value="NZ_FOCX01000040.1"/>
</dbReference>
<feature type="transmembrane region" description="Helical" evidence="2">
    <location>
        <begin position="267"/>
        <end position="285"/>
    </location>
</feature>
<dbReference type="InterPro" id="IPR001173">
    <property type="entry name" value="Glyco_trans_2-like"/>
</dbReference>
<feature type="region of interest" description="Disordered" evidence="1">
    <location>
        <begin position="1"/>
        <end position="43"/>
    </location>
</feature>
<protein>
    <submittedName>
        <fullName evidence="4">Glycosyltransferase, GT2 family</fullName>
    </submittedName>
</protein>
<dbReference type="OrthoDB" id="147253at2157"/>
<accession>A0A1H8VQ26</accession>
<keyword evidence="2" id="KW-0472">Membrane</keyword>
<dbReference type="PANTHER" id="PTHR43685">
    <property type="entry name" value="GLYCOSYLTRANSFERASE"/>
    <property type="match status" value="1"/>
</dbReference>
<keyword evidence="2" id="KW-1133">Transmembrane helix</keyword>
<dbReference type="EMBL" id="FOCX01000040">
    <property type="protein sequence ID" value="SEP17028.1"/>
    <property type="molecule type" value="Genomic_DNA"/>
</dbReference>
<evidence type="ECO:0000256" key="1">
    <source>
        <dbReference type="SAM" id="MobiDB-lite"/>
    </source>
</evidence>
<dbReference type="CDD" id="cd00761">
    <property type="entry name" value="Glyco_tranf_GTA_type"/>
    <property type="match status" value="1"/>
</dbReference>
<evidence type="ECO:0000313" key="4">
    <source>
        <dbReference type="EMBL" id="SEP17028.1"/>
    </source>
</evidence>
<evidence type="ECO:0000259" key="3">
    <source>
        <dbReference type="Pfam" id="PF00535"/>
    </source>
</evidence>
<dbReference type="GO" id="GO:0016740">
    <property type="term" value="F:transferase activity"/>
    <property type="evidence" value="ECO:0007669"/>
    <property type="project" value="UniProtKB-KW"/>
</dbReference>
<dbReference type="AlphaFoldDB" id="A0A1H8VQ26"/>
<keyword evidence="2" id="KW-0812">Transmembrane</keyword>
<feature type="compositionally biased region" description="Basic and acidic residues" evidence="1">
    <location>
        <begin position="20"/>
        <end position="39"/>
    </location>
</feature>
<organism evidence="4 5">
    <name type="scientific">Halorientalis persicus</name>
    <dbReference type="NCBI Taxonomy" id="1367881"/>
    <lineage>
        <taxon>Archaea</taxon>
        <taxon>Methanobacteriati</taxon>
        <taxon>Methanobacteriota</taxon>
        <taxon>Stenosarchaea group</taxon>
        <taxon>Halobacteria</taxon>
        <taxon>Halobacteriales</taxon>
        <taxon>Haloarculaceae</taxon>
        <taxon>Halorientalis</taxon>
    </lineage>
</organism>
<name>A0A1H8VQ26_9EURY</name>
<sequence length="359" mass="38538">MTLADDDNSAGTAEQDTAPPDDRPHSLPAVLDRRPDDPATRPSLSVVIPTLNEADHVADCLDSVLRACRPVDSTEVVLVDSNSTDETVVIAREYPITILRIDDDAYTTPGAGRYVGGLAARGEKILFVDGDTELTRGWLTDAMALVAEDRVAAVDGHLNACGATTPRPIQAPHGVMLYDATVLDKIGGFDPFLRGYEDVDLGLRAGAAGYERVRLPAVVAEHARPTGVSEVRRRWQNDYFTGIGQTARKHLRSPTTLAKLAVRKWDLMAFLGWCSLGVVSALVALPASAAWTVATALMFVVDAAWEGVSGARERWLRYVVAWLGIARGLLGGRRSPESFPLDTVTVVATAPPTHPKAPS</sequence>
<keyword evidence="4" id="KW-0808">Transferase</keyword>
<reference evidence="5" key="1">
    <citation type="submission" date="2016-10" db="EMBL/GenBank/DDBJ databases">
        <authorList>
            <person name="Varghese N."/>
            <person name="Submissions S."/>
        </authorList>
    </citation>
    <scope>NUCLEOTIDE SEQUENCE [LARGE SCALE GENOMIC DNA]</scope>
    <source>
        <strain evidence="5">IBRC-M 10043</strain>
    </source>
</reference>
<dbReference type="PANTHER" id="PTHR43685:SF2">
    <property type="entry name" value="GLYCOSYLTRANSFERASE 2-LIKE DOMAIN-CONTAINING PROTEIN"/>
    <property type="match status" value="1"/>
</dbReference>
<dbReference type="InterPro" id="IPR050834">
    <property type="entry name" value="Glycosyltransf_2"/>
</dbReference>
<evidence type="ECO:0000256" key="2">
    <source>
        <dbReference type="SAM" id="Phobius"/>
    </source>
</evidence>